<feature type="transmembrane region" description="Helical" evidence="1">
    <location>
        <begin position="21"/>
        <end position="52"/>
    </location>
</feature>
<feature type="transmembrane region" description="Helical" evidence="1">
    <location>
        <begin position="105"/>
        <end position="124"/>
    </location>
</feature>
<gene>
    <name evidence="2" type="ORF">HKI81_12010</name>
</gene>
<keyword evidence="1" id="KW-0472">Membrane</keyword>
<comment type="caution">
    <text evidence="2">The sequence shown here is derived from an EMBL/GenBank/DDBJ whole genome shotgun (WGS) entry which is preliminary data.</text>
</comment>
<name>A0A7Y2L8R7_9THEO</name>
<accession>A0A7Y2L8R7</accession>
<evidence type="ECO:0000256" key="1">
    <source>
        <dbReference type="SAM" id="Phobius"/>
    </source>
</evidence>
<feature type="transmembrane region" description="Helical" evidence="1">
    <location>
        <begin position="130"/>
        <end position="149"/>
    </location>
</feature>
<dbReference type="Proteomes" id="UP000529861">
    <property type="component" value="Unassembled WGS sequence"/>
</dbReference>
<evidence type="ECO:0000313" key="3">
    <source>
        <dbReference type="Proteomes" id="UP000529861"/>
    </source>
</evidence>
<keyword evidence="1" id="KW-0812">Transmembrane</keyword>
<feature type="transmembrane region" description="Helical" evidence="1">
    <location>
        <begin position="72"/>
        <end position="98"/>
    </location>
</feature>
<proteinExistence type="predicted"/>
<reference evidence="2 3" key="1">
    <citation type="submission" date="2020-04" db="EMBL/GenBank/DDBJ databases">
        <title>Draft genome sequence of Caldanaerobacter sunterraneus. strain 1523vc isolated from Griffin hot spring, Kamchatka, Russia.</title>
        <authorList>
            <person name="Toshchakov S.V."/>
            <person name="Podosokorskaya O.A."/>
            <person name="Kublanov I.V."/>
            <person name="Korzhenkov A."/>
            <person name="Patrushev M.V."/>
        </authorList>
    </citation>
    <scope>NUCLEOTIDE SEQUENCE [LARGE SCALE GENOMIC DNA]</scope>
    <source>
        <strain evidence="2 3">1523vc</strain>
    </source>
</reference>
<protein>
    <recommendedName>
        <fullName evidence="4">ABC-2 family transporter</fullName>
    </recommendedName>
</protein>
<dbReference type="EMBL" id="JABEQB010000046">
    <property type="protein sequence ID" value="NNG67904.1"/>
    <property type="molecule type" value="Genomic_DNA"/>
</dbReference>
<dbReference type="RefSeq" id="WP_170271625.1">
    <property type="nucleotide sequence ID" value="NZ_JABEQB010000046.1"/>
</dbReference>
<dbReference type="AlphaFoldDB" id="A0A7Y2L8R7"/>
<evidence type="ECO:0008006" key="4">
    <source>
        <dbReference type="Google" id="ProtNLM"/>
    </source>
</evidence>
<sequence>MNEIISKMDVYIQKEVKEKAVRIFLLTFLLLIPGIFIKTIVLLFFSASFIVYDIRHQNAELLYFLPFSRKELFFYNLIFLSLIVIATSSISAIFVGITLIDKLKIILQSLILLFAIFGLQMTFSGFEMDGLVWSVLVVLLDMIFGYIGSPNINSTLFNPYSLISFTRQGNLVLSFIYSSLISFLGYWSYVIKGGEN</sequence>
<keyword evidence="1" id="KW-1133">Transmembrane helix</keyword>
<evidence type="ECO:0000313" key="2">
    <source>
        <dbReference type="EMBL" id="NNG67904.1"/>
    </source>
</evidence>
<feature type="transmembrane region" description="Helical" evidence="1">
    <location>
        <begin position="170"/>
        <end position="189"/>
    </location>
</feature>
<organism evidence="2 3">
    <name type="scientific">Caldanaerobacter subterraneus</name>
    <dbReference type="NCBI Taxonomy" id="911092"/>
    <lineage>
        <taxon>Bacteria</taxon>
        <taxon>Bacillati</taxon>
        <taxon>Bacillota</taxon>
        <taxon>Clostridia</taxon>
        <taxon>Thermoanaerobacterales</taxon>
        <taxon>Thermoanaerobacteraceae</taxon>
        <taxon>Caldanaerobacter</taxon>
    </lineage>
</organism>